<accession>L0B2M6</accession>
<keyword evidence="2 4" id="KW-0863">Zinc-finger</keyword>
<dbReference type="PANTHER" id="PTHR23041">
    <property type="entry name" value="RING FINGER DOMAIN-CONTAINING"/>
    <property type="match status" value="1"/>
</dbReference>
<sequence length="289" mass="32699">MKSYNHIAESNFRSPLRISGDAQDIRDGDSVLEGNRPSFATTSIEIPEINASLFDEAYDSDQNLFSDGVFVITDEPTDCEIIQMVDDGTSYLEGINDLNSLESNFIDIFDDSNGSPVNPISVEDAYNQLSESQNSENEVQITSQRNVSSNHGGYNQPNNNQSTEEDEDCIMGPINWVSEKKLQFPSDYYSLNNSEPATSYKFIDNEDNSGEIVKILEDVEFLFKCPICYSTITRFRSGKLPNDNDRVIYSTKCGHLFCYECIENVKKRRECSICRKKLKDSSHCHVVFP</sequence>
<dbReference type="Pfam" id="PF14634">
    <property type="entry name" value="zf-RING_5"/>
    <property type="match status" value="1"/>
</dbReference>
<organism evidence="7 8">
    <name type="scientific">Theileria equi strain WA</name>
    <dbReference type="NCBI Taxonomy" id="1537102"/>
    <lineage>
        <taxon>Eukaryota</taxon>
        <taxon>Sar</taxon>
        <taxon>Alveolata</taxon>
        <taxon>Apicomplexa</taxon>
        <taxon>Aconoidasida</taxon>
        <taxon>Piroplasmida</taxon>
        <taxon>Theileriidae</taxon>
        <taxon>Theileria</taxon>
    </lineage>
</organism>
<dbReference type="Proteomes" id="UP000031512">
    <property type="component" value="Chromosome 3"/>
</dbReference>
<dbReference type="GeneID" id="15805697"/>
<dbReference type="EMBL" id="CP001670">
    <property type="protein sequence ID" value="AFZ81364.1"/>
    <property type="molecule type" value="Genomic_DNA"/>
</dbReference>
<dbReference type="InterPro" id="IPR013083">
    <property type="entry name" value="Znf_RING/FYVE/PHD"/>
</dbReference>
<keyword evidence="1" id="KW-0479">Metal-binding</keyword>
<dbReference type="RefSeq" id="XP_004831030.1">
    <property type="nucleotide sequence ID" value="XM_004830973.1"/>
</dbReference>
<evidence type="ECO:0000256" key="1">
    <source>
        <dbReference type="ARBA" id="ARBA00022723"/>
    </source>
</evidence>
<name>L0B2M6_THEEQ</name>
<evidence type="ECO:0000313" key="8">
    <source>
        <dbReference type="Proteomes" id="UP000031512"/>
    </source>
</evidence>
<evidence type="ECO:0000313" key="7">
    <source>
        <dbReference type="EMBL" id="AFZ81364.1"/>
    </source>
</evidence>
<protein>
    <recommendedName>
        <fullName evidence="6">RING-type domain-containing protein</fullName>
    </recommendedName>
</protein>
<dbReference type="PROSITE" id="PS50089">
    <property type="entry name" value="ZF_RING_2"/>
    <property type="match status" value="1"/>
</dbReference>
<evidence type="ECO:0000259" key="6">
    <source>
        <dbReference type="PROSITE" id="PS50089"/>
    </source>
</evidence>
<evidence type="ECO:0000256" key="5">
    <source>
        <dbReference type="SAM" id="MobiDB-lite"/>
    </source>
</evidence>
<gene>
    <name evidence="7" type="ORF">BEWA_007730</name>
</gene>
<keyword evidence="3" id="KW-0862">Zinc</keyword>
<proteinExistence type="predicted"/>
<dbReference type="GO" id="GO:0008270">
    <property type="term" value="F:zinc ion binding"/>
    <property type="evidence" value="ECO:0007669"/>
    <property type="project" value="UniProtKB-KW"/>
</dbReference>
<feature type="domain" description="RING-type" evidence="6">
    <location>
        <begin position="225"/>
        <end position="275"/>
    </location>
</feature>
<dbReference type="VEuPathDB" id="PiroplasmaDB:BEWA_007730"/>
<feature type="region of interest" description="Disordered" evidence="5">
    <location>
        <begin position="130"/>
        <end position="166"/>
    </location>
</feature>
<evidence type="ECO:0000256" key="2">
    <source>
        <dbReference type="ARBA" id="ARBA00022771"/>
    </source>
</evidence>
<reference evidence="7 8" key="1">
    <citation type="journal article" date="2012" name="BMC Genomics">
        <title>Comparative genomic analysis and phylogenetic position of Theileria equi.</title>
        <authorList>
            <person name="Kappmeyer L.S."/>
            <person name="Thiagarajan M."/>
            <person name="Herndon D.R."/>
            <person name="Ramsay J.D."/>
            <person name="Caler E."/>
            <person name="Djikeng A."/>
            <person name="Gillespie J.J."/>
            <person name="Lau A.O."/>
            <person name="Roalson E.H."/>
            <person name="Silva J.C."/>
            <person name="Silva M.G."/>
            <person name="Suarez C.E."/>
            <person name="Ueti M.W."/>
            <person name="Nene V.M."/>
            <person name="Mealey R.H."/>
            <person name="Knowles D.P."/>
            <person name="Brayton K.A."/>
        </authorList>
    </citation>
    <scope>NUCLEOTIDE SEQUENCE [LARGE SCALE GENOMIC DNA]</scope>
    <source>
        <strain evidence="7 8">WA</strain>
    </source>
</reference>
<dbReference type="KEGG" id="beq:BEWA_007730"/>
<dbReference type="InterPro" id="IPR017907">
    <property type="entry name" value="Znf_RING_CS"/>
</dbReference>
<evidence type="ECO:0000256" key="3">
    <source>
        <dbReference type="ARBA" id="ARBA00022833"/>
    </source>
</evidence>
<dbReference type="SUPFAM" id="SSF57850">
    <property type="entry name" value="RING/U-box"/>
    <property type="match status" value="1"/>
</dbReference>
<dbReference type="AlphaFoldDB" id="L0B2M6"/>
<dbReference type="SMART" id="SM00184">
    <property type="entry name" value="RING"/>
    <property type="match status" value="1"/>
</dbReference>
<dbReference type="Gene3D" id="3.30.40.10">
    <property type="entry name" value="Zinc/RING finger domain, C3HC4 (zinc finger)"/>
    <property type="match status" value="1"/>
</dbReference>
<keyword evidence="8" id="KW-1185">Reference proteome</keyword>
<dbReference type="PROSITE" id="PS00518">
    <property type="entry name" value="ZF_RING_1"/>
    <property type="match status" value="1"/>
</dbReference>
<dbReference type="STRING" id="1537102.L0B2M6"/>
<dbReference type="InterPro" id="IPR047134">
    <property type="entry name" value="RNF4"/>
</dbReference>
<dbReference type="OrthoDB" id="6105938at2759"/>
<feature type="compositionally biased region" description="Polar residues" evidence="5">
    <location>
        <begin position="130"/>
        <end position="162"/>
    </location>
</feature>
<dbReference type="eggNOG" id="ENOG502SC5Q">
    <property type="taxonomic scope" value="Eukaryota"/>
</dbReference>
<dbReference type="PANTHER" id="PTHR23041:SF78">
    <property type="entry name" value="E3 UBIQUITIN-PROTEIN LIGASE RNF4"/>
    <property type="match status" value="1"/>
</dbReference>
<evidence type="ECO:0000256" key="4">
    <source>
        <dbReference type="PROSITE-ProRule" id="PRU00175"/>
    </source>
</evidence>
<dbReference type="InterPro" id="IPR001841">
    <property type="entry name" value="Znf_RING"/>
</dbReference>